<reference evidence="5 6" key="1">
    <citation type="submission" date="2021-01" db="EMBL/GenBank/DDBJ databases">
        <title>Chryseolinea sp. Jin1 Genome sequencing and assembly.</title>
        <authorList>
            <person name="Kim I."/>
        </authorList>
    </citation>
    <scope>NUCLEOTIDE SEQUENCE [LARGE SCALE GENOMIC DNA]</scope>
    <source>
        <strain evidence="5 6">Jin1</strain>
    </source>
</reference>
<dbReference type="InterPro" id="IPR036388">
    <property type="entry name" value="WH-like_DNA-bd_sf"/>
</dbReference>
<dbReference type="Proteomes" id="UP000613030">
    <property type="component" value="Unassembled WGS sequence"/>
</dbReference>
<keyword evidence="1" id="KW-0805">Transcription regulation</keyword>
<feature type="domain" description="HTH hxlR-type" evidence="4">
    <location>
        <begin position="10"/>
        <end position="109"/>
    </location>
</feature>
<dbReference type="Pfam" id="PF01638">
    <property type="entry name" value="HxlR"/>
    <property type="match status" value="1"/>
</dbReference>
<name>A0ABS1KNZ5_9BACT</name>
<evidence type="ECO:0000313" key="5">
    <source>
        <dbReference type="EMBL" id="MBL0741053.1"/>
    </source>
</evidence>
<accession>A0ABS1KNZ5</accession>
<organism evidence="5 6">
    <name type="scientific">Chryseolinea lacunae</name>
    <dbReference type="NCBI Taxonomy" id="2801331"/>
    <lineage>
        <taxon>Bacteria</taxon>
        <taxon>Pseudomonadati</taxon>
        <taxon>Bacteroidota</taxon>
        <taxon>Cytophagia</taxon>
        <taxon>Cytophagales</taxon>
        <taxon>Fulvivirgaceae</taxon>
        <taxon>Chryseolinea</taxon>
    </lineage>
</organism>
<dbReference type="SUPFAM" id="SSF46785">
    <property type="entry name" value="Winged helix' DNA-binding domain"/>
    <property type="match status" value="1"/>
</dbReference>
<gene>
    <name evidence="5" type="ORF">JI741_07465</name>
</gene>
<keyword evidence="6" id="KW-1185">Reference proteome</keyword>
<sequence length="143" mass="16320">MKSIQHRSDCPISYTLDILGDKWMLLILRDMIFAEKESYKEFMQSGEGIATNVLADRLSILETEKFITKKVSPANKKSFVYRLTDKGITLIPLIMEITLWGSAFNPKGGNKELLKKLKKDKEGVVAEFTAKMKERTFKSVARV</sequence>
<evidence type="ECO:0000259" key="4">
    <source>
        <dbReference type="PROSITE" id="PS51118"/>
    </source>
</evidence>
<dbReference type="InterPro" id="IPR036390">
    <property type="entry name" value="WH_DNA-bd_sf"/>
</dbReference>
<proteinExistence type="predicted"/>
<evidence type="ECO:0000256" key="1">
    <source>
        <dbReference type="ARBA" id="ARBA00023015"/>
    </source>
</evidence>
<keyword evidence="2" id="KW-0238">DNA-binding</keyword>
<dbReference type="RefSeq" id="WP_202008415.1">
    <property type="nucleotide sequence ID" value="NZ_JAERRB010000002.1"/>
</dbReference>
<dbReference type="PANTHER" id="PTHR33204">
    <property type="entry name" value="TRANSCRIPTIONAL REGULATOR, MARR FAMILY"/>
    <property type="match status" value="1"/>
</dbReference>
<dbReference type="PROSITE" id="PS51118">
    <property type="entry name" value="HTH_HXLR"/>
    <property type="match status" value="1"/>
</dbReference>
<keyword evidence="3" id="KW-0804">Transcription</keyword>
<evidence type="ECO:0000256" key="2">
    <source>
        <dbReference type="ARBA" id="ARBA00023125"/>
    </source>
</evidence>
<protein>
    <submittedName>
        <fullName evidence="5">Helix-turn-helix transcriptional regulator</fullName>
    </submittedName>
</protein>
<evidence type="ECO:0000256" key="3">
    <source>
        <dbReference type="ARBA" id="ARBA00023163"/>
    </source>
</evidence>
<comment type="caution">
    <text evidence="5">The sequence shown here is derived from an EMBL/GenBank/DDBJ whole genome shotgun (WGS) entry which is preliminary data.</text>
</comment>
<evidence type="ECO:0000313" key="6">
    <source>
        <dbReference type="Proteomes" id="UP000613030"/>
    </source>
</evidence>
<dbReference type="PANTHER" id="PTHR33204:SF37">
    <property type="entry name" value="HTH-TYPE TRANSCRIPTIONAL REGULATOR YODB"/>
    <property type="match status" value="1"/>
</dbReference>
<dbReference type="EMBL" id="JAERRB010000002">
    <property type="protein sequence ID" value="MBL0741053.1"/>
    <property type="molecule type" value="Genomic_DNA"/>
</dbReference>
<dbReference type="InterPro" id="IPR002577">
    <property type="entry name" value="HTH_HxlR"/>
</dbReference>
<dbReference type="Gene3D" id="1.10.10.10">
    <property type="entry name" value="Winged helix-like DNA-binding domain superfamily/Winged helix DNA-binding domain"/>
    <property type="match status" value="1"/>
</dbReference>